<gene>
    <name evidence="1" type="ORF">ACFQRB_00325</name>
</gene>
<sequence>MFESEGVIHAVQFKPIVNEIDELVGKLYGLNDEMVEYLQNYHAEYGRGLRDSDSASLDEFLDEEEREAVATDD</sequence>
<dbReference type="EMBL" id="JBHSZG010000001">
    <property type="protein sequence ID" value="MFC7135476.1"/>
    <property type="molecule type" value="Genomic_DNA"/>
</dbReference>
<comment type="caution">
    <text evidence="1">The sequence shown here is derived from an EMBL/GenBank/DDBJ whole genome shotgun (WGS) entry which is preliminary data.</text>
</comment>
<dbReference type="AlphaFoldDB" id="A0ABD5XPM2"/>
<evidence type="ECO:0000313" key="2">
    <source>
        <dbReference type="Proteomes" id="UP001596368"/>
    </source>
</evidence>
<evidence type="ECO:0000313" key="1">
    <source>
        <dbReference type="EMBL" id="MFC7135476.1"/>
    </source>
</evidence>
<organism evidence="1 2">
    <name type="scientific">Halobaculum litoreum</name>
    <dbReference type="NCBI Taxonomy" id="3031998"/>
    <lineage>
        <taxon>Archaea</taxon>
        <taxon>Methanobacteriati</taxon>
        <taxon>Methanobacteriota</taxon>
        <taxon>Stenosarchaea group</taxon>
        <taxon>Halobacteria</taxon>
        <taxon>Halobacteriales</taxon>
        <taxon>Haloferacaceae</taxon>
        <taxon>Halobaculum</taxon>
    </lineage>
</organism>
<name>A0ABD5XPM2_9EURY</name>
<reference evidence="1 2" key="1">
    <citation type="journal article" date="2019" name="Int. J. Syst. Evol. Microbiol.">
        <title>The Global Catalogue of Microorganisms (GCM) 10K type strain sequencing project: providing services to taxonomists for standard genome sequencing and annotation.</title>
        <authorList>
            <consortium name="The Broad Institute Genomics Platform"/>
            <consortium name="The Broad Institute Genome Sequencing Center for Infectious Disease"/>
            <person name="Wu L."/>
            <person name="Ma J."/>
        </authorList>
    </citation>
    <scope>NUCLEOTIDE SEQUENCE [LARGE SCALE GENOMIC DNA]</scope>
    <source>
        <strain evidence="1 2">DT92</strain>
    </source>
</reference>
<accession>A0ABD5XPM2</accession>
<protein>
    <submittedName>
        <fullName evidence="1">Uncharacterized protein</fullName>
    </submittedName>
</protein>
<proteinExistence type="predicted"/>
<keyword evidence="2" id="KW-1185">Reference proteome</keyword>
<dbReference type="Proteomes" id="UP001596368">
    <property type="component" value="Unassembled WGS sequence"/>
</dbReference>